<organism evidence="3">
    <name type="scientific">Prunus dulcis</name>
    <name type="common">Almond</name>
    <name type="synonym">Amygdalus dulcis</name>
    <dbReference type="NCBI Taxonomy" id="3755"/>
    <lineage>
        <taxon>Eukaryota</taxon>
        <taxon>Viridiplantae</taxon>
        <taxon>Streptophyta</taxon>
        <taxon>Embryophyta</taxon>
        <taxon>Tracheophyta</taxon>
        <taxon>Spermatophyta</taxon>
        <taxon>Magnoliopsida</taxon>
        <taxon>eudicotyledons</taxon>
        <taxon>Gunneridae</taxon>
        <taxon>Pentapetalae</taxon>
        <taxon>rosids</taxon>
        <taxon>fabids</taxon>
        <taxon>Rosales</taxon>
        <taxon>Rosaceae</taxon>
        <taxon>Amygdaloideae</taxon>
        <taxon>Amygdaleae</taxon>
        <taxon>Prunus</taxon>
    </lineage>
</organism>
<reference evidence="3" key="1">
    <citation type="journal article" date="2019" name="Science">
        <title>Mutation of a bHLH transcription factor allowed almond domestication.</title>
        <authorList>
            <person name="Sanchez-Perez R."/>
            <person name="Pavan S."/>
            <person name="Mazzeo R."/>
            <person name="Moldovan C."/>
            <person name="Aiese Cigliano R."/>
            <person name="Del Cueto J."/>
            <person name="Ricciardi F."/>
            <person name="Lotti C."/>
            <person name="Ricciardi L."/>
            <person name="Dicenta F."/>
            <person name="Lopez-Marques R.L."/>
            <person name="Lindberg Moller B."/>
        </authorList>
    </citation>
    <scope>NUCLEOTIDE SEQUENCE</scope>
</reference>
<evidence type="ECO:0000256" key="1">
    <source>
        <dbReference type="SAM" id="MobiDB-lite"/>
    </source>
</evidence>
<dbReference type="Gene3D" id="3.40.30.10">
    <property type="entry name" value="Glutaredoxin"/>
    <property type="match status" value="2"/>
</dbReference>
<gene>
    <name evidence="3" type="ORF">Prudu_010438</name>
</gene>
<dbReference type="InterPro" id="IPR009737">
    <property type="entry name" value="Aim32/Apd1-like"/>
</dbReference>
<feature type="region of interest" description="Disordered" evidence="1">
    <location>
        <begin position="356"/>
        <end position="389"/>
    </location>
</feature>
<sequence>VIAIAARFYHAHSALLYGAHAFCTNNITPNPPSTHPSISLSDLQKPVVCRMRIAHPYPYRRHRPLSSLIILIVTQRNFSLISLSTSTSTSTSSTSTRRPLLLLPPPRSLRTLTMASDDLSTLPAEDEKYGFQRSEMYETKLAGTVDAYDRHVFLCYKTPEAWPSRVEGSESDPLPKFFASALKARKNDIAVKTKLTVCEGREGTEFSDGDVLIFPEMIKYRGLKESDVDSFVDDVLVNNKPWASGVHEALTGSHVFVCAHGSRDRRCGVCGPVLIDKFREEAELRGLTNQVFVSPCSHIGGHKYAGNLIIYSPGSDGILTGHWYGYVTPDDVPELLDQHIGKGEIIERLWRGQMGVSSEEGEKINDQKLPNGEDNKKSEEKPQENGNQIQNNENFSGCCQGANGFTCCKDVSLEQNSGSEEKKLKETTEACGKKDALGRLSSLIGKWEQSDVLAAAAVVGAVATVAVAYSLYRRKML</sequence>
<evidence type="ECO:0000313" key="3">
    <source>
        <dbReference type="EMBL" id="BBH00452.1"/>
    </source>
</evidence>
<proteinExistence type="predicted"/>
<dbReference type="SUPFAM" id="SSF52833">
    <property type="entry name" value="Thioredoxin-like"/>
    <property type="match status" value="1"/>
</dbReference>
<keyword evidence="2" id="KW-0812">Transmembrane</keyword>
<dbReference type="PANTHER" id="PTHR31902">
    <property type="entry name" value="ACTIN PATCHES DISTAL PROTEIN 1"/>
    <property type="match status" value="1"/>
</dbReference>
<dbReference type="CDD" id="cd03062">
    <property type="entry name" value="TRX_Fd_Sucrase"/>
    <property type="match status" value="1"/>
</dbReference>
<keyword evidence="2" id="KW-1133">Transmembrane helix</keyword>
<dbReference type="PANTHER" id="PTHR31902:SF10">
    <property type="entry name" value="SUCRASE_FERREDOXIN-LIKE FAMILY PROTEIN"/>
    <property type="match status" value="1"/>
</dbReference>
<dbReference type="FunFam" id="3.40.30.10:FF:000213">
    <property type="entry name" value="APD1p protein"/>
    <property type="match status" value="1"/>
</dbReference>
<dbReference type="AlphaFoldDB" id="A0A4Y1R8K3"/>
<dbReference type="InterPro" id="IPR036249">
    <property type="entry name" value="Thioredoxin-like_sf"/>
</dbReference>
<feature type="transmembrane region" description="Helical" evidence="2">
    <location>
        <begin position="452"/>
        <end position="472"/>
    </location>
</feature>
<evidence type="ECO:0000256" key="2">
    <source>
        <dbReference type="SAM" id="Phobius"/>
    </source>
</evidence>
<dbReference type="Pfam" id="PF06999">
    <property type="entry name" value="Suc_Fer-like"/>
    <property type="match status" value="1"/>
</dbReference>
<feature type="compositionally biased region" description="Basic and acidic residues" evidence="1">
    <location>
        <begin position="360"/>
        <end position="383"/>
    </location>
</feature>
<accession>A0A4Y1R8K3</accession>
<protein>
    <submittedName>
        <fullName evidence="3">Sucrase/ferredoxin-like family protein</fullName>
    </submittedName>
</protein>
<dbReference type="EMBL" id="AP019299">
    <property type="protein sequence ID" value="BBH00452.1"/>
    <property type="molecule type" value="Genomic_DNA"/>
</dbReference>
<keyword evidence="2" id="KW-0472">Membrane</keyword>
<feature type="non-terminal residue" evidence="3">
    <location>
        <position position="1"/>
    </location>
</feature>
<name>A0A4Y1R8K3_PRUDU</name>